<reference evidence="2 3" key="1">
    <citation type="journal article" date="2008" name="Nature">
        <title>The genome of the model beetle and pest Tribolium castaneum.</title>
        <authorList>
            <consortium name="Tribolium Genome Sequencing Consortium"/>
            <person name="Richards S."/>
            <person name="Gibbs R.A."/>
            <person name="Weinstock G.M."/>
            <person name="Brown S.J."/>
            <person name="Denell R."/>
            <person name="Beeman R.W."/>
            <person name="Gibbs R."/>
            <person name="Beeman R.W."/>
            <person name="Brown S.J."/>
            <person name="Bucher G."/>
            <person name="Friedrich M."/>
            <person name="Grimmelikhuijzen C.J."/>
            <person name="Klingler M."/>
            <person name="Lorenzen M."/>
            <person name="Richards S."/>
            <person name="Roth S."/>
            <person name="Schroder R."/>
            <person name="Tautz D."/>
            <person name="Zdobnov E.M."/>
            <person name="Muzny D."/>
            <person name="Gibbs R.A."/>
            <person name="Weinstock G.M."/>
            <person name="Attaway T."/>
            <person name="Bell S."/>
            <person name="Buhay C.J."/>
            <person name="Chandrabose M.N."/>
            <person name="Chavez D."/>
            <person name="Clerk-Blankenburg K.P."/>
            <person name="Cree A."/>
            <person name="Dao M."/>
            <person name="Davis C."/>
            <person name="Chacko J."/>
            <person name="Dinh H."/>
            <person name="Dugan-Rocha S."/>
            <person name="Fowler G."/>
            <person name="Garner T.T."/>
            <person name="Garnes J."/>
            <person name="Gnirke A."/>
            <person name="Hawes A."/>
            <person name="Hernandez J."/>
            <person name="Hines S."/>
            <person name="Holder M."/>
            <person name="Hume J."/>
            <person name="Jhangiani S.N."/>
            <person name="Joshi V."/>
            <person name="Khan Z.M."/>
            <person name="Jackson L."/>
            <person name="Kovar C."/>
            <person name="Kowis A."/>
            <person name="Lee S."/>
            <person name="Lewis L.R."/>
            <person name="Margolis J."/>
            <person name="Morgan M."/>
            <person name="Nazareth L.V."/>
            <person name="Nguyen N."/>
            <person name="Okwuonu G."/>
            <person name="Parker D."/>
            <person name="Richards S."/>
            <person name="Ruiz S.J."/>
            <person name="Santibanez J."/>
            <person name="Savard J."/>
            <person name="Scherer S.E."/>
            <person name="Schneider B."/>
            <person name="Sodergren E."/>
            <person name="Tautz D."/>
            <person name="Vattahil S."/>
            <person name="Villasana D."/>
            <person name="White C.S."/>
            <person name="Wright R."/>
            <person name="Park Y."/>
            <person name="Beeman R.W."/>
            <person name="Lord J."/>
            <person name="Oppert B."/>
            <person name="Lorenzen M."/>
            <person name="Brown S."/>
            <person name="Wang L."/>
            <person name="Savard J."/>
            <person name="Tautz D."/>
            <person name="Richards S."/>
            <person name="Weinstock G."/>
            <person name="Gibbs R.A."/>
            <person name="Liu Y."/>
            <person name="Worley K."/>
            <person name="Weinstock G."/>
            <person name="Elsik C.G."/>
            <person name="Reese J.T."/>
            <person name="Elhaik E."/>
            <person name="Landan G."/>
            <person name="Graur D."/>
            <person name="Arensburger P."/>
            <person name="Atkinson P."/>
            <person name="Beeman R.W."/>
            <person name="Beidler J."/>
            <person name="Brown S.J."/>
            <person name="Demuth J.P."/>
            <person name="Drury D.W."/>
            <person name="Du Y.Z."/>
            <person name="Fujiwara H."/>
            <person name="Lorenzen M."/>
            <person name="Maselli V."/>
            <person name="Osanai M."/>
            <person name="Park Y."/>
            <person name="Robertson H.M."/>
            <person name="Tu Z."/>
            <person name="Wang J.J."/>
            <person name="Wang S."/>
            <person name="Richards S."/>
            <person name="Song H."/>
            <person name="Zhang L."/>
            <person name="Sodergren E."/>
            <person name="Werner D."/>
            <person name="Stanke M."/>
            <person name="Morgenstern B."/>
            <person name="Solovyev V."/>
            <person name="Kosarev P."/>
            <person name="Brown G."/>
            <person name="Chen H.C."/>
            <person name="Ermolaeva O."/>
            <person name="Hlavina W."/>
            <person name="Kapustin Y."/>
            <person name="Kiryutin B."/>
            <person name="Kitts P."/>
            <person name="Maglott D."/>
            <person name="Pruitt K."/>
            <person name="Sapojnikov V."/>
            <person name="Souvorov A."/>
            <person name="Mackey A.J."/>
            <person name="Waterhouse R.M."/>
            <person name="Wyder S."/>
            <person name="Zdobnov E.M."/>
            <person name="Zdobnov E.M."/>
            <person name="Wyder S."/>
            <person name="Kriventseva E.V."/>
            <person name="Kadowaki T."/>
            <person name="Bork P."/>
            <person name="Aranda M."/>
            <person name="Bao R."/>
            <person name="Beermann A."/>
            <person name="Berns N."/>
            <person name="Bolognesi R."/>
            <person name="Bonneton F."/>
            <person name="Bopp D."/>
            <person name="Brown S.J."/>
            <person name="Bucher G."/>
            <person name="Butts T."/>
            <person name="Chaumot A."/>
            <person name="Denell R.E."/>
            <person name="Ferrier D.E."/>
            <person name="Friedrich M."/>
            <person name="Gordon C.M."/>
            <person name="Jindra M."/>
            <person name="Klingler M."/>
            <person name="Lan Q."/>
            <person name="Lattorff H.M."/>
            <person name="Laudet V."/>
            <person name="von Levetsow C."/>
            <person name="Liu Z."/>
            <person name="Lutz R."/>
            <person name="Lynch J.A."/>
            <person name="da Fonseca R.N."/>
            <person name="Posnien N."/>
            <person name="Reuter R."/>
            <person name="Roth S."/>
            <person name="Savard J."/>
            <person name="Schinko J.B."/>
            <person name="Schmitt C."/>
            <person name="Schoppmeier M."/>
            <person name="Schroder R."/>
            <person name="Shippy T.D."/>
            <person name="Simonnet F."/>
            <person name="Marques-Souza H."/>
            <person name="Tautz D."/>
            <person name="Tomoyasu Y."/>
            <person name="Trauner J."/>
            <person name="Van der Zee M."/>
            <person name="Vervoort M."/>
            <person name="Wittkopp N."/>
            <person name="Wimmer E.A."/>
            <person name="Yang X."/>
            <person name="Jones A.K."/>
            <person name="Sattelle D.B."/>
            <person name="Ebert P.R."/>
            <person name="Nelson D."/>
            <person name="Scott J.G."/>
            <person name="Beeman R.W."/>
            <person name="Muthukrishnan S."/>
            <person name="Kramer K.J."/>
            <person name="Arakane Y."/>
            <person name="Beeman R.W."/>
            <person name="Zhu Q."/>
            <person name="Hogenkamp D."/>
            <person name="Dixit R."/>
            <person name="Oppert B."/>
            <person name="Jiang H."/>
            <person name="Zou Z."/>
            <person name="Marshall J."/>
            <person name="Elpidina E."/>
            <person name="Vinokurov K."/>
            <person name="Oppert C."/>
            <person name="Zou Z."/>
            <person name="Evans J."/>
            <person name="Lu Z."/>
            <person name="Zhao P."/>
            <person name="Sumathipala N."/>
            <person name="Altincicek B."/>
            <person name="Vilcinskas A."/>
            <person name="Williams M."/>
            <person name="Hultmark D."/>
            <person name="Hetru C."/>
            <person name="Jiang H."/>
            <person name="Grimmelikhuijzen C.J."/>
            <person name="Hauser F."/>
            <person name="Cazzamali G."/>
            <person name="Williamson M."/>
            <person name="Park Y."/>
            <person name="Li B."/>
            <person name="Tanaka Y."/>
            <person name="Predel R."/>
            <person name="Neupert S."/>
            <person name="Schachtner J."/>
            <person name="Verleyen P."/>
            <person name="Raible F."/>
            <person name="Bork P."/>
            <person name="Friedrich M."/>
            <person name="Walden K.K."/>
            <person name="Robertson H.M."/>
            <person name="Angeli S."/>
            <person name="Foret S."/>
            <person name="Bucher G."/>
            <person name="Schuetz S."/>
            <person name="Maleszka R."/>
            <person name="Wimmer E.A."/>
            <person name="Beeman R.W."/>
            <person name="Lorenzen M."/>
            <person name="Tomoyasu Y."/>
            <person name="Miller S.C."/>
            <person name="Grossmann D."/>
            <person name="Bucher G."/>
        </authorList>
    </citation>
    <scope>NUCLEOTIDE SEQUENCE [LARGE SCALE GENOMIC DNA]</scope>
    <source>
        <strain evidence="2 3">Georgia GA2</strain>
    </source>
</reference>
<dbReference type="EMBL" id="KQ971311">
    <property type="protein sequence ID" value="EEZ99005.1"/>
    <property type="molecule type" value="Genomic_DNA"/>
</dbReference>
<evidence type="ECO:0000313" key="2">
    <source>
        <dbReference type="EMBL" id="EEZ99005.1"/>
    </source>
</evidence>
<feature type="compositionally biased region" description="Polar residues" evidence="1">
    <location>
        <begin position="1"/>
        <end position="15"/>
    </location>
</feature>
<evidence type="ECO:0000313" key="3">
    <source>
        <dbReference type="Proteomes" id="UP000007266"/>
    </source>
</evidence>
<proteinExistence type="predicted"/>
<evidence type="ECO:0000256" key="1">
    <source>
        <dbReference type="SAM" id="MobiDB-lite"/>
    </source>
</evidence>
<reference evidence="2 3" key="2">
    <citation type="journal article" date="2010" name="Nucleic Acids Res.">
        <title>BeetleBase in 2010: revisions to provide comprehensive genomic information for Tribolium castaneum.</title>
        <authorList>
            <person name="Kim H.S."/>
            <person name="Murphy T."/>
            <person name="Xia J."/>
            <person name="Caragea D."/>
            <person name="Park Y."/>
            <person name="Beeman R.W."/>
            <person name="Lorenzen M.D."/>
            <person name="Butcher S."/>
            <person name="Manak J.R."/>
            <person name="Brown S.J."/>
        </authorList>
    </citation>
    <scope>GENOME REANNOTATION</scope>
    <source>
        <strain evidence="2 3">Georgia GA2</strain>
    </source>
</reference>
<keyword evidence="3" id="KW-1185">Reference proteome</keyword>
<organism evidence="2 3">
    <name type="scientific">Tribolium castaneum</name>
    <name type="common">Red flour beetle</name>
    <dbReference type="NCBI Taxonomy" id="7070"/>
    <lineage>
        <taxon>Eukaryota</taxon>
        <taxon>Metazoa</taxon>
        <taxon>Ecdysozoa</taxon>
        <taxon>Arthropoda</taxon>
        <taxon>Hexapoda</taxon>
        <taxon>Insecta</taxon>
        <taxon>Pterygota</taxon>
        <taxon>Neoptera</taxon>
        <taxon>Endopterygota</taxon>
        <taxon>Coleoptera</taxon>
        <taxon>Polyphaga</taxon>
        <taxon>Cucujiformia</taxon>
        <taxon>Tenebrionidae</taxon>
        <taxon>Tenebrionidae incertae sedis</taxon>
        <taxon>Tribolium</taxon>
    </lineage>
</organism>
<sequence length="172" mass="18802">MAPARYTNTGQSNEASSRENDLTKAKASKPTSAAILLLAYSIRMGPRSEESRKEPCSAAMTCAAQRTSWYSMKATGDPPLLCMRRRQKPGKLCNKNTTSAAQCRGTTANYRKCEGSTHSECATALDIEQTLTMLVKKQNQNRTLITHAAPKIVGEVETEVLASRVLINSTFQ</sequence>
<feature type="region of interest" description="Disordered" evidence="1">
    <location>
        <begin position="1"/>
        <end position="28"/>
    </location>
</feature>
<protein>
    <submittedName>
        <fullName evidence="2">Uncharacterized protein</fullName>
    </submittedName>
</protein>
<gene>
    <name evidence="2" type="primary">GLEAN_04869</name>
    <name evidence="2" type="ORF">TcasGA2_TC004869</name>
</gene>
<name>D6WBM9_TRICA</name>
<accession>D6WBM9</accession>
<dbReference type="AlphaFoldDB" id="D6WBM9"/>
<dbReference type="HOGENOM" id="CLU_1557281_0_0_1"/>
<dbReference type="Proteomes" id="UP000007266">
    <property type="component" value="Linkage group 2"/>
</dbReference>